<proteinExistence type="predicted"/>
<comment type="caution">
    <text evidence="1">The sequence shown here is derived from an EMBL/GenBank/DDBJ whole genome shotgun (WGS) entry which is preliminary data.</text>
</comment>
<evidence type="ECO:0000313" key="2">
    <source>
        <dbReference type="Proteomes" id="UP000823749"/>
    </source>
</evidence>
<dbReference type="Proteomes" id="UP000823749">
    <property type="component" value="Unassembled WGS sequence"/>
</dbReference>
<gene>
    <name evidence="1" type="ORF">RHGRI_038958</name>
</gene>
<organism evidence="1 2">
    <name type="scientific">Rhododendron griersonianum</name>
    <dbReference type="NCBI Taxonomy" id="479676"/>
    <lineage>
        <taxon>Eukaryota</taxon>
        <taxon>Viridiplantae</taxon>
        <taxon>Streptophyta</taxon>
        <taxon>Embryophyta</taxon>
        <taxon>Tracheophyta</taxon>
        <taxon>Spermatophyta</taxon>
        <taxon>Magnoliopsida</taxon>
        <taxon>eudicotyledons</taxon>
        <taxon>Gunneridae</taxon>
        <taxon>Pentapetalae</taxon>
        <taxon>asterids</taxon>
        <taxon>Ericales</taxon>
        <taxon>Ericaceae</taxon>
        <taxon>Ericoideae</taxon>
        <taxon>Rhodoreae</taxon>
        <taxon>Rhododendron</taxon>
    </lineage>
</organism>
<dbReference type="EMBL" id="JACTNZ010000047">
    <property type="protein sequence ID" value="KAG5512672.1"/>
    <property type="molecule type" value="Genomic_DNA"/>
</dbReference>
<keyword evidence="2" id="KW-1185">Reference proteome</keyword>
<name>A0AAV6HKR7_9ERIC</name>
<reference evidence="1" key="1">
    <citation type="submission" date="2020-08" db="EMBL/GenBank/DDBJ databases">
        <title>Plant Genome Project.</title>
        <authorList>
            <person name="Zhang R.-G."/>
        </authorList>
    </citation>
    <scope>NUCLEOTIDE SEQUENCE</scope>
    <source>
        <strain evidence="1">WSP0</strain>
        <tissue evidence="1">Leaf</tissue>
    </source>
</reference>
<accession>A0AAV6HKR7</accession>
<dbReference type="AlphaFoldDB" id="A0AAV6HKR7"/>
<protein>
    <submittedName>
        <fullName evidence="1">Uncharacterized protein</fullName>
    </submittedName>
</protein>
<sequence>MKKCTVKAEKYNAEEEVTLVDRAKKYYAEELKLNDDDMVHGNDVGRWLLHPRTSLRLLPYKSLSRMNWS</sequence>
<evidence type="ECO:0000313" key="1">
    <source>
        <dbReference type="EMBL" id="KAG5512672.1"/>
    </source>
</evidence>